<dbReference type="Proteomes" id="UP001057402">
    <property type="component" value="Chromosome 10"/>
</dbReference>
<name>A0ACB9MB53_9MYRT</name>
<evidence type="ECO:0000313" key="1">
    <source>
        <dbReference type="EMBL" id="KAI4321400.1"/>
    </source>
</evidence>
<reference evidence="2" key="1">
    <citation type="journal article" date="2023" name="Front. Plant Sci.">
        <title>Chromosomal-level genome assembly of Melastoma candidum provides insights into trichome evolution.</title>
        <authorList>
            <person name="Zhong Y."/>
            <person name="Wu W."/>
            <person name="Sun C."/>
            <person name="Zou P."/>
            <person name="Liu Y."/>
            <person name="Dai S."/>
            <person name="Zhou R."/>
        </authorList>
    </citation>
    <scope>NUCLEOTIDE SEQUENCE [LARGE SCALE GENOMIC DNA]</scope>
</reference>
<proteinExistence type="predicted"/>
<accession>A0ACB9MB53</accession>
<organism evidence="1 2">
    <name type="scientific">Melastoma candidum</name>
    <dbReference type="NCBI Taxonomy" id="119954"/>
    <lineage>
        <taxon>Eukaryota</taxon>
        <taxon>Viridiplantae</taxon>
        <taxon>Streptophyta</taxon>
        <taxon>Embryophyta</taxon>
        <taxon>Tracheophyta</taxon>
        <taxon>Spermatophyta</taxon>
        <taxon>Magnoliopsida</taxon>
        <taxon>eudicotyledons</taxon>
        <taxon>Gunneridae</taxon>
        <taxon>Pentapetalae</taxon>
        <taxon>rosids</taxon>
        <taxon>malvids</taxon>
        <taxon>Myrtales</taxon>
        <taxon>Melastomataceae</taxon>
        <taxon>Melastomatoideae</taxon>
        <taxon>Melastomateae</taxon>
        <taxon>Melastoma</taxon>
    </lineage>
</organism>
<gene>
    <name evidence="1" type="ORF">MLD38_034784</name>
</gene>
<dbReference type="EMBL" id="CM042889">
    <property type="protein sequence ID" value="KAI4321400.1"/>
    <property type="molecule type" value="Genomic_DNA"/>
</dbReference>
<protein>
    <submittedName>
        <fullName evidence="1">Uncharacterized protein</fullName>
    </submittedName>
</protein>
<sequence>MDSGNSSSMQCSSGDDDANSKDADSKAESSMSMPMPLFLDHHTLSVPSYYNLNNAFLPSSLMFETDYLPNAAYSSHPQLLQNPTRRTRLILDTFIPDANCTDGGGLPASTSSSRQNMAAPHGLEYMQRYQPSSSAAATTTNEPMKVVKNPRKRTRASRRAPTTILTTDTENFRAMVQEFTGFPAPPFSGSRKLDLFGSGSIFRMNPRGPDLLGHMNPLRPSAQKFQNPHLMADTGNTNPDVDVNSIIGNALMSTITSSIAQTAANGGPATDSNAGAAPSLLNLPKHSSQNHQNPIPLPNSNTLFTFPSLLHDHQAPLNTPTSGLLRHFGTEDDPSPQDHFGAKLDRQQGRTDTSDGNKQGRWFDDGGYCRGSSKRANRNGGYKMNYTAAASSSSDHHRGQNNDKGLQSMTTTTRGEGATVDNWFGSSD</sequence>
<evidence type="ECO:0000313" key="2">
    <source>
        <dbReference type="Proteomes" id="UP001057402"/>
    </source>
</evidence>
<comment type="caution">
    <text evidence="1">The sequence shown here is derived from an EMBL/GenBank/DDBJ whole genome shotgun (WGS) entry which is preliminary data.</text>
</comment>
<keyword evidence="2" id="KW-1185">Reference proteome</keyword>